<gene>
    <name evidence="2" type="ORF">ABA31_19270</name>
</gene>
<accession>A0AA87RHR1</accession>
<evidence type="ECO:0000313" key="3">
    <source>
        <dbReference type="Proteomes" id="UP000321749"/>
    </source>
</evidence>
<comment type="caution">
    <text evidence="2">The sequence shown here is derived from an EMBL/GenBank/DDBJ whole genome shotgun (WGS) entry which is preliminary data.</text>
</comment>
<dbReference type="Gene3D" id="3.40.50.300">
    <property type="entry name" value="P-loop containing nucleotide triphosphate hydrolases"/>
    <property type="match status" value="1"/>
</dbReference>
<name>A0AA87RHR1_9MICO</name>
<dbReference type="EMBL" id="BJUU01000011">
    <property type="protein sequence ID" value="GEK80576.1"/>
    <property type="molecule type" value="Genomic_DNA"/>
</dbReference>
<dbReference type="RefSeq" id="WP_146794978.1">
    <property type="nucleotide sequence ID" value="NZ_BJUU01000011.1"/>
</dbReference>
<dbReference type="InterPro" id="IPR027417">
    <property type="entry name" value="P-loop_NTPase"/>
</dbReference>
<feature type="compositionally biased region" description="Low complexity" evidence="1">
    <location>
        <begin position="310"/>
        <end position="321"/>
    </location>
</feature>
<dbReference type="Proteomes" id="UP000321749">
    <property type="component" value="Unassembled WGS sequence"/>
</dbReference>
<reference evidence="2 3" key="1">
    <citation type="submission" date="2019-07" db="EMBL/GenBank/DDBJ databases">
        <title>Whole genome shotgun sequence of Agrococcus baldri NBRC 103055.</title>
        <authorList>
            <person name="Hosoyama A."/>
            <person name="Uohara A."/>
            <person name="Ohji S."/>
            <person name="Ichikawa N."/>
        </authorList>
    </citation>
    <scope>NUCLEOTIDE SEQUENCE [LARGE SCALE GENOMIC DNA]</scope>
    <source>
        <strain evidence="2 3">NBRC 103055</strain>
    </source>
</reference>
<sequence length="353" mass="36930">MSAEYIDAAAVLAGDFHPPVPTRGGKRSDGLHLLYPASVNGLVGDPETGKTLIASACAADELYQGGSVLWLDLDHNGPSATLTRFRRYGIPVDVLTDPARFRLAIPEDAPTLLAIIADAATWRPTVSVLDSVGEMLPMFGASSNSADEYTAVNQQTLVKLARLGSAVLGLDHMAKGTDFRAYGAGGTVAKKRAIDGAYLRVTTEGGFAKGIGGRADLSIIKDRHGALREASGPGREPRLAVFSLEDREGAQHWTFDIPAMQANAADDFDALLAQVLAMEPRPSGYRAIKTALGVRDELAQRLNRALRDSAPTAPTAPGAHPVQSPMHRTHCTPPLGGGAGAGAGAPVLEGVES</sequence>
<proteinExistence type="predicted"/>
<organism evidence="2 3">
    <name type="scientific">Agrococcus baldri</name>
    <dbReference type="NCBI Taxonomy" id="153730"/>
    <lineage>
        <taxon>Bacteria</taxon>
        <taxon>Bacillati</taxon>
        <taxon>Actinomycetota</taxon>
        <taxon>Actinomycetes</taxon>
        <taxon>Micrococcales</taxon>
        <taxon>Microbacteriaceae</taxon>
        <taxon>Agrococcus</taxon>
    </lineage>
</organism>
<keyword evidence="3" id="KW-1185">Reference proteome</keyword>
<dbReference type="AlphaFoldDB" id="A0AA87RHR1"/>
<evidence type="ECO:0000313" key="2">
    <source>
        <dbReference type="EMBL" id="GEK80576.1"/>
    </source>
</evidence>
<dbReference type="SUPFAM" id="SSF52540">
    <property type="entry name" value="P-loop containing nucleoside triphosphate hydrolases"/>
    <property type="match status" value="1"/>
</dbReference>
<protein>
    <submittedName>
        <fullName evidence="2">Uncharacterized protein</fullName>
    </submittedName>
</protein>
<evidence type="ECO:0000256" key="1">
    <source>
        <dbReference type="SAM" id="MobiDB-lite"/>
    </source>
</evidence>
<feature type="region of interest" description="Disordered" evidence="1">
    <location>
        <begin position="308"/>
        <end position="353"/>
    </location>
</feature>